<reference evidence="2" key="1">
    <citation type="submission" date="2022-11" db="EMBL/GenBank/DDBJ databases">
        <authorList>
            <person name="Petersen C."/>
        </authorList>
    </citation>
    <scope>NUCLEOTIDE SEQUENCE</scope>
    <source>
        <strain evidence="2">IBT 30069</strain>
    </source>
</reference>
<name>A0A9W9G9E2_9EURO</name>
<dbReference type="PANTHER" id="PTHR37540">
    <property type="entry name" value="TRANSCRIPTION FACTOR (ACR-2), PUTATIVE-RELATED-RELATED"/>
    <property type="match status" value="1"/>
</dbReference>
<evidence type="ECO:0000313" key="3">
    <source>
        <dbReference type="Proteomes" id="UP001149165"/>
    </source>
</evidence>
<dbReference type="InterPro" id="IPR021858">
    <property type="entry name" value="Fun_TF"/>
</dbReference>
<feature type="compositionally biased region" description="Basic residues" evidence="1">
    <location>
        <begin position="28"/>
        <end position="45"/>
    </location>
</feature>
<evidence type="ECO:0000256" key="1">
    <source>
        <dbReference type="SAM" id="MobiDB-lite"/>
    </source>
</evidence>
<dbReference type="AlphaFoldDB" id="A0A9W9G9E2"/>
<dbReference type="Proteomes" id="UP001149165">
    <property type="component" value="Unassembled WGS sequence"/>
</dbReference>
<dbReference type="OrthoDB" id="4158087at2759"/>
<evidence type="ECO:0000313" key="2">
    <source>
        <dbReference type="EMBL" id="KAJ5114050.1"/>
    </source>
</evidence>
<comment type="caution">
    <text evidence="2">The sequence shown here is derived from an EMBL/GenBank/DDBJ whole genome shotgun (WGS) entry which is preliminary data.</text>
</comment>
<dbReference type="PANTHER" id="PTHR37540:SF5">
    <property type="entry name" value="TRANSCRIPTION FACTOR DOMAIN-CONTAINING PROTEIN"/>
    <property type="match status" value="1"/>
</dbReference>
<feature type="region of interest" description="Disordered" evidence="1">
    <location>
        <begin position="1"/>
        <end position="73"/>
    </location>
</feature>
<gene>
    <name evidence="2" type="ORF">N7456_002584</name>
</gene>
<dbReference type="EMBL" id="JAPQKH010000002">
    <property type="protein sequence ID" value="KAJ5114050.1"/>
    <property type="molecule type" value="Genomic_DNA"/>
</dbReference>
<feature type="compositionally biased region" description="Polar residues" evidence="1">
    <location>
        <begin position="60"/>
        <end position="73"/>
    </location>
</feature>
<proteinExistence type="predicted"/>
<keyword evidence="3" id="KW-1185">Reference proteome</keyword>
<reference evidence="2" key="2">
    <citation type="journal article" date="2023" name="IMA Fungus">
        <title>Comparative genomic study of the Penicillium genus elucidates a diverse pangenome and 15 lateral gene transfer events.</title>
        <authorList>
            <person name="Petersen C."/>
            <person name="Sorensen T."/>
            <person name="Nielsen M.R."/>
            <person name="Sondergaard T.E."/>
            <person name="Sorensen J.L."/>
            <person name="Fitzpatrick D.A."/>
            <person name="Frisvad J.C."/>
            <person name="Nielsen K.L."/>
        </authorList>
    </citation>
    <scope>NUCLEOTIDE SEQUENCE</scope>
    <source>
        <strain evidence="2">IBT 30069</strain>
    </source>
</reference>
<dbReference type="Pfam" id="PF11951">
    <property type="entry name" value="Fungal_trans_2"/>
    <property type="match status" value="1"/>
</dbReference>
<organism evidence="2 3">
    <name type="scientific">Penicillium angulare</name>
    <dbReference type="NCBI Taxonomy" id="116970"/>
    <lineage>
        <taxon>Eukaryota</taxon>
        <taxon>Fungi</taxon>
        <taxon>Dikarya</taxon>
        <taxon>Ascomycota</taxon>
        <taxon>Pezizomycotina</taxon>
        <taxon>Eurotiomycetes</taxon>
        <taxon>Eurotiomycetidae</taxon>
        <taxon>Eurotiales</taxon>
        <taxon>Aspergillaceae</taxon>
        <taxon>Penicillium</taxon>
    </lineage>
</organism>
<feature type="compositionally biased region" description="Polar residues" evidence="1">
    <location>
        <begin position="1"/>
        <end position="26"/>
    </location>
</feature>
<protein>
    <submittedName>
        <fullName evidence="2">Uncharacterized protein</fullName>
    </submittedName>
</protein>
<accession>A0A9W9G9E2</accession>
<sequence>MSSEDQIGSSRFTFLNTNESKLSQPASKRMRAHITKANFAKRRQRLGKDNIKQKSKGKPTTRSQDIHVSQTTPKTTQALTIINTPSLSDISNLLISNRDIKAFHELQELIFLQGRHGPDSPSEAAWFNLVASEPVLLEASMAVAVRQWSPDELCQLKADNHSSNAVNILTQVITSTQARTDGVLAAILTMALGASLAGDEVAWRVHINGLCRIVQDRGSHGRYAVPSMLIDLVIEDCINSIFGFPRVYHESIIHSLTWWDDARILKIPTICAQVIQLRKIIDSHHHYHFDSPFIAKEIEEPLAILHYEARDLRDDKNSQIDSVGRTIELILYLLWPTHSSAYLTLLAGQLKDAICRYPVKRCVVMDLTSFQLIIGVLAAEEGSDTRRWFIDKISMAVRFMQRRGWERPLDMLETRFLSGIGLMGQIRSLWQELQA</sequence>